<dbReference type="SUPFAM" id="SSF54001">
    <property type="entry name" value="Cysteine proteinases"/>
    <property type="match status" value="1"/>
</dbReference>
<dbReference type="Gene3D" id="3.40.532.10">
    <property type="entry name" value="Peptidase C12, ubiquitin carboxyl-terminal hydrolase"/>
    <property type="match status" value="1"/>
</dbReference>
<comment type="similarity">
    <text evidence="2 8">Belongs to the peptidase C12 family.</text>
</comment>
<evidence type="ECO:0000313" key="12">
    <source>
        <dbReference type="Proteomes" id="UP000014254"/>
    </source>
</evidence>
<keyword evidence="5 8" id="KW-0833">Ubl conjugation pathway</keyword>
<dbReference type="EMBL" id="KE124002">
    <property type="protein sequence ID" value="EPB85839.1"/>
    <property type="molecule type" value="Genomic_DNA"/>
</dbReference>
<evidence type="ECO:0000256" key="6">
    <source>
        <dbReference type="ARBA" id="ARBA00022801"/>
    </source>
</evidence>
<organism evidence="11 12">
    <name type="scientific">Mucor circinelloides f. circinelloides (strain 1006PhL)</name>
    <name type="common">Mucormycosis agent</name>
    <name type="synonym">Calyptromyces circinelloides</name>
    <dbReference type="NCBI Taxonomy" id="1220926"/>
    <lineage>
        <taxon>Eukaryota</taxon>
        <taxon>Fungi</taxon>
        <taxon>Fungi incertae sedis</taxon>
        <taxon>Mucoromycota</taxon>
        <taxon>Mucoromycotina</taxon>
        <taxon>Mucoromycetes</taxon>
        <taxon>Mucorales</taxon>
        <taxon>Mucorineae</taxon>
        <taxon>Mucoraceae</taxon>
        <taxon>Mucor</taxon>
    </lineage>
</organism>
<evidence type="ECO:0000256" key="1">
    <source>
        <dbReference type="ARBA" id="ARBA00000707"/>
    </source>
</evidence>
<dbReference type="AlphaFoldDB" id="S2J870"/>
<keyword evidence="7 8" id="KW-0788">Thiol protease</keyword>
<dbReference type="GO" id="GO:0006511">
    <property type="term" value="P:ubiquitin-dependent protein catabolic process"/>
    <property type="evidence" value="ECO:0007669"/>
    <property type="project" value="UniProtKB-UniRule"/>
</dbReference>
<feature type="site" description="Transition state stabilizer" evidence="8">
    <location>
        <position position="63"/>
    </location>
</feature>
<evidence type="ECO:0000256" key="9">
    <source>
        <dbReference type="SAM" id="MobiDB-lite"/>
    </source>
</evidence>
<dbReference type="GO" id="GO:0004843">
    <property type="term" value="F:cysteine-type deubiquitinase activity"/>
    <property type="evidence" value="ECO:0007669"/>
    <property type="project" value="UniProtKB-UniRule"/>
</dbReference>
<dbReference type="VEuPathDB" id="FungiDB:HMPREF1544_07338"/>
<evidence type="ECO:0000256" key="5">
    <source>
        <dbReference type="ARBA" id="ARBA00022786"/>
    </source>
</evidence>
<dbReference type="EC" id="3.4.19.12" evidence="3 8"/>
<feature type="site" description="Important for enzyme activity" evidence="8">
    <location>
        <position position="168"/>
    </location>
</feature>
<evidence type="ECO:0000313" key="11">
    <source>
        <dbReference type="EMBL" id="EPB85839.1"/>
    </source>
</evidence>
<feature type="domain" description="UCH catalytic" evidence="10">
    <location>
        <begin position="1"/>
        <end position="212"/>
    </location>
</feature>
<evidence type="ECO:0000256" key="7">
    <source>
        <dbReference type="ARBA" id="ARBA00022807"/>
    </source>
</evidence>
<dbReference type="OMA" id="QVITNIC"/>
<dbReference type="InParanoid" id="S2J870"/>
<dbReference type="PANTHER" id="PTHR10589:SF16">
    <property type="entry name" value="UBIQUITIN CARBOXYL-TERMINAL HYDROLASE ISOZYME L5"/>
    <property type="match status" value="1"/>
</dbReference>
<dbReference type="PROSITE" id="PS52048">
    <property type="entry name" value="UCH_DOMAIN"/>
    <property type="match status" value="1"/>
</dbReference>
<dbReference type="InterPro" id="IPR038765">
    <property type="entry name" value="Papain-like_cys_pep_sf"/>
</dbReference>
<accession>S2J870</accession>
<evidence type="ECO:0000256" key="2">
    <source>
        <dbReference type="ARBA" id="ARBA00009326"/>
    </source>
</evidence>
<dbReference type="GO" id="GO:0005737">
    <property type="term" value="C:cytoplasm"/>
    <property type="evidence" value="ECO:0007669"/>
    <property type="project" value="TreeGrafter"/>
</dbReference>
<dbReference type="Pfam" id="PF01088">
    <property type="entry name" value="Peptidase_C12"/>
    <property type="match status" value="1"/>
</dbReference>
<dbReference type="GO" id="GO:0016579">
    <property type="term" value="P:protein deubiquitination"/>
    <property type="evidence" value="ECO:0007669"/>
    <property type="project" value="TreeGrafter"/>
</dbReference>
<evidence type="ECO:0000256" key="8">
    <source>
        <dbReference type="PROSITE-ProRule" id="PRU01393"/>
    </source>
</evidence>
<proteinExistence type="inferred from homology"/>
<feature type="active site" description="Nucleophile" evidence="8">
    <location>
        <position position="69"/>
    </location>
</feature>
<evidence type="ECO:0000256" key="4">
    <source>
        <dbReference type="ARBA" id="ARBA00022670"/>
    </source>
</evidence>
<feature type="compositionally biased region" description="Basic residues" evidence="9">
    <location>
        <begin position="365"/>
        <end position="379"/>
    </location>
</feature>
<keyword evidence="6 8" id="KW-0378">Hydrolase</keyword>
<dbReference type="InterPro" id="IPR036959">
    <property type="entry name" value="Peptidase_C12_UCH_sf"/>
</dbReference>
<dbReference type="PANTHER" id="PTHR10589">
    <property type="entry name" value="UBIQUITIN CARBOXYL-TERMINAL HYDROLASE"/>
    <property type="match status" value="1"/>
</dbReference>
<dbReference type="InterPro" id="IPR001578">
    <property type="entry name" value="Peptidase_C12_UCH"/>
</dbReference>
<feature type="active site" description="Proton donor" evidence="8">
    <location>
        <position position="153"/>
    </location>
</feature>
<gene>
    <name evidence="11" type="ORF">HMPREF1544_07338</name>
</gene>
<sequence length="379" mass="43647">MIQQYGIEDTQVQEVLVLDYLDDYKDNTSVYGLIFISEYMEEVLPANFEQTDPLASDIVFTAQVVTNVCATLALLAVLLNANIDKGNILNNFLQFTEGFSPINRGLCLGSCREIRAIHDAYASNAYHLAEGAMDETTENDNSGYEYVDSNNYHYITYIYKNGFVWELDGLKSQPLRLQQCTHQKWINAVKPFIQQRMQQQEGGLYNLMAVVKDTYNTKLKRKNAYDSYLKLSNELAKKKLAQSTLIRRRKAMFNIMQDADVQYHDIMKDIWNTIYQRDYISAEIKMDAFAMEIDPFNQEVEQLTIEKEKAKGSATRQKFDYFPFLQSLFTAGFQHKILHDTSKPTKRKSAKETATKIPVNDTSKSMKRKTTKKAMAKIS</sequence>
<keyword evidence="4 8" id="KW-0645">Protease</keyword>
<dbReference type="STRING" id="1220926.S2J870"/>
<dbReference type="OrthoDB" id="1924260at2759"/>
<evidence type="ECO:0000259" key="10">
    <source>
        <dbReference type="PROSITE" id="PS52048"/>
    </source>
</evidence>
<dbReference type="Proteomes" id="UP000014254">
    <property type="component" value="Unassembled WGS sequence"/>
</dbReference>
<dbReference type="eggNOG" id="KOG2778">
    <property type="taxonomic scope" value="Eukaryota"/>
</dbReference>
<protein>
    <recommendedName>
        <fullName evidence="3 8">ubiquitinyl hydrolase 1</fullName>
        <ecNumber evidence="3 8">3.4.19.12</ecNumber>
    </recommendedName>
</protein>
<comment type="catalytic activity">
    <reaction evidence="1 8">
        <text>Thiol-dependent hydrolysis of ester, thioester, amide, peptide and isopeptide bonds formed by the C-terminal Gly of ubiquitin (a 76-residue protein attached to proteins as an intracellular targeting signal).</text>
        <dbReference type="EC" id="3.4.19.12"/>
    </reaction>
</comment>
<reference evidence="12" key="1">
    <citation type="submission" date="2013-05" db="EMBL/GenBank/DDBJ databases">
        <title>The Genome sequence of Mucor circinelloides f. circinelloides 1006PhL.</title>
        <authorList>
            <consortium name="The Broad Institute Genomics Platform"/>
            <person name="Cuomo C."/>
            <person name="Earl A."/>
            <person name="Findley K."/>
            <person name="Lee S.C."/>
            <person name="Walker B."/>
            <person name="Young S."/>
            <person name="Zeng Q."/>
            <person name="Gargeya S."/>
            <person name="Fitzgerald M."/>
            <person name="Haas B."/>
            <person name="Abouelleil A."/>
            <person name="Allen A.W."/>
            <person name="Alvarado L."/>
            <person name="Arachchi H.M."/>
            <person name="Berlin A.M."/>
            <person name="Chapman S.B."/>
            <person name="Gainer-Dewar J."/>
            <person name="Goldberg J."/>
            <person name="Griggs A."/>
            <person name="Gujja S."/>
            <person name="Hansen M."/>
            <person name="Howarth C."/>
            <person name="Imamovic A."/>
            <person name="Ireland A."/>
            <person name="Larimer J."/>
            <person name="McCowan C."/>
            <person name="Murphy C."/>
            <person name="Pearson M."/>
            <person name="Poon T.W."/>
            <person name="Priest M."/>
            <person name="Roberts A."/>
            <person name="Saif S."/>
            <person name="Shea T."/>
            <person name="Sisk P."/>
            <person name="Sykes S."/>
            <person name="Wortman J."/>
            <person name="Nusbaum C."/>
            <person name="Birren B."/>
        </authorList>
    </citation>
    <scope>NUCLEOTIDE SEQUENCE [LARGE SCALE GENOMIC DNA]</scope>
    <source>
        <strain evidence="12">1006PhL</strain>
    </source>
</reference>
<evidence type="ECO:0000256" key="3">
    <source>
        <dbReference type="ARBA" id="ARBA00012759"/>
    </source>
</evidence>
<feature type="region of interest" description="Disordered" evidence="9">
    <location>
        <begin position="340"/>
        <end position="379"/>
    </location>
</feature>
<keyword evidence="12" id="KW-1185">Reference proteome</keyword>
<name>S2J870_MUCC1</name>